<dbReference type="Gene3D" id="3.90.1530.30">
    <property type="match status" value="1"/>
</dbReference>
<keyword evidence="2" id="KW-0238">DNA-binding</keyword>
<organism evidence="4 5">
    <name type="scientific">Symplocastrum torsivum CPER-KK1</name>
    <dbReference type="NCBI Taxonomy" id="450513"/>
    <lineage>
        <taxon>Bacteria</taxon>
        <taxon>Bacillati</taxon>
        <taxon>Cyanobacteriota</taxon>
        <taxon>Cyanophyceae</taxon>
        <taxon>Oscillatoriophycideae</taxon>
        <taxon>Oscillatoriales</taxon>
        <taxon>Microcoleaceae</taxon>
        <taxon>Symplocastrum</taxon>
    </lineage>
</organism>
<dbReference type="InterPro" id="IPR004437">
    <property type="entry name" value="ParB/RepB/Spo0J"/>
</dbReference>
<evidence type="ECO:0000313" key="4">
    <source>
        <dbReference type="EMBL" id="MBW4546823.1"/>
    </source>
</evidence>
<dbReference type="SUPFAM" id="SSF109709">
    <property type="entry name" value="KorB DNA-binding domain-like"/>
    <property type="match status" value="1"/>
</dbReference>
<dbReference type="InterPro" id="IPR003115">
    <property type="entry name" value="ParB_N"/>
</dbReference>
<dbReference type="InterPro" id="IPR041468">
    <property type="entry name" value="HTH_ParB/Spo0J"/>
</dbReference>
<dbReference type="PANTHER" id="PTHR33375:SF7">
    <property type="entry name" value="CHROMOSOME 2-PARTITIONING PROTEIN PARB-RELATED"/>
    <property type="match status" value="1"/>
</dbReference>
<comment type="caution">
    <text evidence="4">The sequence shown here is derived from an EMBL/GenBank/DDBJ whole genome shotgun (WGS) entry which is preliminary data.</text>
</comment>
<accession>A0A951UAS9</accession>
<evidence type="ECO:0000313" key="5">
    <source>
        <dbReference type="Proteomes" id="UP000753908"/>
    </source>
</evidence>
<comment type="similarity">
    <text evidence="1">Belongs to the ParB family.</text>
</comment>
<dbReference type="PANTHER" id="PTHR33375">
    <property type="entry name" value="CHROMOSOME-PARTITIONING PROTEIN PARB-RELATED"/>
    <property type="match status" value="1"/>
</dbReference>
<dbReference type="EMBL" id="JAHHIF010000030">
    <property type="protein sequence ID" value="MBW4546823.1"/>
    <property type="molecule type" value="Genomic_DNA"/>
</dbReference>
<gene>
    <name evidence="4" type="ORF">KME25_20620</name>
</gene>
<reference evidence="4" key="1">
    <citation type="submission" date="2021-05" db="EMBL/GenBank/DDBJ databases">
        <authorList>
            <person name="Pietrasiak N."/>
            <person name="Ward R."/>
            <person name="Stajich J.E."/>
            <person name="Kurbessoian T."/>
        </authorList>
    </citation>
    <scope>NUCLEOTIDE SEQUENCE</scope>
    <source>
        <strain evidence="4">CPER-KK1</strain>
    </source>
</reference>
<evidence type="ECO:0000256" key="2">
    <source>
        <dbReference type="ARBA" id="ARBA00023125"/>
    </source>
</evidence>
<dbReference type="InterPro" id="IPR036086">
    <property type="entry name" value="ParB/Sulfiredoxin_sf"/>
</dbReference>
<sequence>MMSCPSLSGSPISEPIAASVLENERVVQPSNPMLVPLAAITLPVKRPRRSFTSEKLEQLTTSVKTLGILEPLLVRQKPSGEYELVAGERRYRAAHIAGLTCVPVVVRELTDEEALQLSLVENLQREDLNPIDETEGILQLLSLKLKLSVQEVVALLYRIEHEVKGVTAPNVMGSDSFKEICATFNELGKFTWKSFVTNRLPLLKLPEDILSVVRAGSLEYTKAQALARVKDELKRQSLLEEAIRDNISLSELRKRIKPSSPAPETDYSKTLMERAYRRIRESKVWENPEKWERVKVLLSELSALIDG</sequence>
<evidence type="ECO:0000259" key="3">
    <source>
        <dbReference type="SMART" id="SM00470"/>
    </source>
</evidence>
<name>A0A951UAS9_9CYAN</name>
<dbReference type="GO" id="GO:0005694">
    <property type="term" value="C:chromosome"/>
    <property type="evidence" value="ECO:0007669"/>
    <property type="project" value="TreeGrafter"/>
</dbReference>
<dbReference type="CDD" id="cd16393">
    <property type="entry name" value="SPO0J_N"/>
    <property type="match status" value="1"/>
</dbReference>
<reference evidence="4" key="2">
    <citation type="journal article" date="2022" name="Microbiol. Resour. Announc.">
        <title>Metagenome Sequencing to Explore Phylogenomics of Terrestrial Cyanobacteria.</title>
        <authorList>
            <person name="Ward R.D."/>
            <person name="Stajich J.E."/>
            <person name="Johansen J.R."/>
            <person name="Huntemann M."/>
            <person name="Clum A."/>
            <person name="Foster B."/>
            <person name="Foster B."/>
            <person name="Roux S."/>
            <person name="Palaniappan K."/>
            <person name="Varghese N."/>
            <person name="Mukherjee S."/>
            <person name="Reddy T.B.K."/>
            <person name="Daum C."/>
            <person name="Copeland A."/>
            <person name="Chen I.A."/>
            <person name="Ivanova N.N."/>
            <person name="Kyrpides N.C."/>
            <person name="Shapiro N."/>
            <person name="Eloe-Fadrosh E.A."/>
            <person name="Pietrasiak N."/>
        </authorList>
    </citation>
    <scope>NUCLEOTIDE SEQUENCE</scope>
    <source>
        <strain evidence="4">CPER-KK1</strain>
    </source>
</reference>
<dbReference type="InterPro" id="IPR050336">
    <property type="entry name" value="Chromosome_partition/occlusion"/>
</dbReference>
<dbReference type="Pfam" id="PF17762">
    <property type="entry name" value="HTH_ParB"/>
    <property type="match status" value="1"/>
</dbReference>
<dbReference type="Pfam" id="PF02195">
    <property type="entry name" value="ParB_N"/>
    <property type="match status" value="1"/>
</dbReference>
<dbReference type="GO" id="GO:0003677">
    <property type="term" value="F:DNA binding"/>
    <property type="evidence" value="ECO:0007669"/>
    <property type="project" value="UniProtKB-KW"/>
</dbReference>
<feature type="domain" description="ParB-like N-terminal" evidence="3">
    <location>
        <begin position="33"/>
        <end position="123"/>
    </location>
</feature>
<dbReference type="SMART" id="SM00470">
    <property type="entry name" value="ParB"/>
    <property type="match status" value="1"/>
</dbReference>
<dbReference type="FunFam" id="3.90.1530.30:FF:000001">
    <property type="entry name" value="Chromosome partitioning protein ParB"/>
    <property type="match status" value="1"/>
</dbReference>
<dbReference type="NCBIfam" id="TIGR00180">
    <property type="entry name" value="parB_part"/>
    <property type="match status" value="1"/>
</dbReference>
<protein>
    <submittedName>
        <fullName evidence="4">ParB/RepB/Spo0J family partition protein</fullName>
    </submittedName>
</protein>
<dbReference type="GO" id="GO:0007059">
    <property type="term" value="P:chromosome segregation"/>
    <property type="evidence" value="ECO:0007669"/>
    <property type="project" value="TreeGrafter"/>
</dbReference>
<dbReference type="Gene3D" id="1.10.10.2830">
    <property type="match status" value="1"/>
</dbReference>
<dbReference type="Proteomes" id="UP000753908">
    <property type="component" value="Unassembled WGS sequence"/>
</dbReference>
<dbReference type="SUPFAM" id="SSF110849">
    <property type="entry name" value="ParB/Sulfiredoxin"/>
    <property type="match status" value="1"/>
</dbReference>
<proteinExistence type="inferred from homology"/>
<evidence type="ECO:0000256" key="1">
    <source>
        <dbReference type="ARBA" id="ARBA00006295"/>
    </source>
</evidence>
<dbReference type="AlphaFoldDB" id="A0A951UAS9"/>